<name>A0AAX6E0P1_IRIPA</name>
<reference evidence="2" key="2">
    <citation type="submission" date="2023-04" db="EMBL/GenBank/DDBJ databases">
        <authorList>
            <person name="Bruccoleri R.E."/>
            <person name="Oakeley E.J."/>
            <person name="Faust A.-M."/>
            <person name="Dessus-Babus S."/>
            <person name="Altorfer M."/>
            <person name="Burckhardt D."/>
            <person name="Oertli M."/>
            <person name="Naumann U."/>
            <person name="Petersen F."/>
            <person name="Wong J."/>
        </authorList>
    </citation>
    <scope>NUCLEOTIDE SEQUENCE</scope>
    <source>
        <strain evidence="2">GSM-AAB239-AS_SAM_17_03QT</strain>
        <tissue evidence="2">Leaf</tissue>
    </source>
</reference>
<accession>A0AAX6E0P1</accession>
<evidence type="ECO:0000313" key="2">
    <source>
        <dbReference type="EMBL" id="KAJ6797586.1"/>
    </source>
</evidence>
<evidence type="ECO:0000313" key="3">
    <source>
        <dbReference type="Proteomes" id="UP001140949"/>
    </source>
</evidence>
<feature type="region of interest" description="Disordered" evidence="1">
    <location>
        <begin position="1"/>
        <end position="20"/>
    </location>
</feature>
<dbReference type="Proteomes" id="UP001140949">
    <property type="component" value="Unassembled WGS sequence"/>
</dbReference>
<proteinExistence type="predicted"/>
<organism evidence="2 3">
    <name type="scientific">Iris pallida</name>
    <name type="common">Sweet iris</name>
    <dbReference type="NCBI Taxonomy" id="29817"/>
    <lineage>
        <taxon>Eukaryota</taxon>
        <taxon>Viridiplantae</taxon>
        <taxon>Streptophyta</taxon>
        <taxon>Embryophyta</taxon>
        <taxon>Tracheophyta</taxon>
        <taxon>Spermatophyta</taxon>
        <taxon>Magnoliopsida</taxon>
        <taxon>Liliopsida</taxon>
        <taxon>Asparagales</taxon>
        <taxon>Iridaceae</taxon>
        <taxon>Iridoideae</taxon>
        <taxon>Irideae</taxon>
        <taxon>Iris</taxon>
    </lineage>
</organism>
<reference evidence="2" key="1">
    <citation type="journal article" date="2023" name="GigaByte">
        <title>Genome assembly of the bearded iris, Iris pallida Lam.</title>
        <authorList>
            <person name="Bruccoleri R.E."/>
            <person name="Oakeley E.J."/>
            <person name="Faust A.M.E."/>
            <person name="Altorfer M."/>
            <person name="Dessus-Babus S."/>
            <person name="Burckhardt D."/>
            <person name="Oertli M."/>
            <person name="Naumann U."/>
            <person name="Petersen F."/>
            <person name="Wong J."/>
        </authorList>
    </citation>
    <scope>NUCLEOTIDE SEQUENCE</scope>
    <source>
        <strain evidence="2">GSM-AAB239-AS_SAM_17_03QT</strain>
    </source>
</reference>
<gene>
    <name evidence="2" type="ORF">M6B38_217975</name>
</gene>
<protein>
    <submittedName>
        <fullName evidence="2">Uncharacterized protein</fullName>
    </submittedName>
</protein>
<evidence type="ECO:0000256" key="1">
    <source>
        <dbReference type="SAM" id="MobiDB-lite"/>
    </source>
</evidence>
<feature type="region of interest" description="Disordered" evidence="1">
    <location>
        <begin position="41"/>
        <end position="71"/>
    </location>
</feature>
<comment type="caution">
    <text evidence="2">The sequence shown here is derived from an EMBL/GenBank/DDBJ whole genome shotgun (WGS) entry which is preliminary data.</text>
</comment>
<dbReference type="EMBL" id="JANAVB010040818">
    <property type="protein sequence ID" value="KAJ6797586.1"/>
    <property type="molecule type" value="Genomic_DNA"/>
</dbReference>
<dbReference type="AlphaFoldDB" id="A0AAX6E0P1"/>
<keyword evidence="3" id="KW-1185">Reference proteome</keyword>
<sequence length="71" mass="7503">MKTPTARSTKGRAWEAAEDDTSSPVLGLNVEALSSKECSRRSNCAHPLSSGRRIQARRGSPELCGGGSGSW</sequence>